<dbReference type="PROSITE" id="PS00523">
    <property type="entry name" value="SULFATASE_1"/>
    <property type="match status" value="1"/>
</dbReference>
<dbReference type="SUPFAM" id="SSF53649">
    <property type="entry name" value="Alkaline phosphatase-like"/>
    <property type="match status" value="1"/>
</dbReference>
<name>A0A8J2Y5C6_9PROT</name>
<evidence type="ECO:0000259" key="4">
    <source>
        <dbReference type="Pfam" id="PF00884"/>
    </source>
</evidence>
<dbReference type="InterPro" id="IPR052701">
    <property type="entry name" value="GAG_Ulvan_Degrading_Sulfatases"/>
</dbReference>
<organism evidence="5 6">
    <name type="scientific">Aquisalinus flavus</name>
    <dbReference type="NCBI Taxonomy" id="1526572"/>
    <lineage>
        <taxon>Bacteria</taxon>
        <taxon>Pseudomonadati</taxon>
        <taxon>Pseudomonadota</taxon>
        <taxon>Alphaproteobacteria</taxon>
        <taxon>Parvularculales</taxon>
        <taxon>Parvularculaceae</taxon>
        <taxon>Aquisalinus</taxon>
    </lineage>
</organism>
<dbReference type="Gene3D" id="3.40.720.10">
    <property type="entry name" value="Alkaline Phosphatase, subunit A"/>
    <property type="match status" value="1"/>
</dbReference>
<dbReference type="AlphaFoldDB" id="A0A8J2Y5C6"/>
<feature type="domain" description="Sulfatase N-terminal" evidence="4">
    <location>
        <begin position="53"/>
        <end position="421"/>
    </location>
</feature>
<feature type="transmembrane region" description="Helical" evidence="3">
    <location>
        <begin position="20"/>
        <end position="41"/>
    </location>
</feature>
<keyword evidence="3" id="KW-0472">Membrane</keyword>
<keyword evidence="3" id="KW-1133">Transmembrane helix</keyword>
<dbReference type="Proteomes" id="UP000613582">
    <property type="component" value="Unassembled WGS sequence"/>
</dbReference>
<evidence type="ECO:0000256" key="3">
    <source>
        <dbReference type="SAM" id="Phobius"/>
    </source>
</evidence>
<dbReference type="PANTHER" id="PTHR43751:SF6">
    <property type="entry name" value="N-ACETYLGALACTOSAMINE-6-O-SULFATASE"/>
    <property type="match status" value="1"/>
</dbReference>
<dbReference type="CDD" id="cd16143">
    <property type="entry name" value="ARS_like"/>
    <property type="match status" value="1"/>
</dbReference>
<accession>A0A8J2Y5C6</accession>
<protein>
    <submittedName>
        <fullName evidence="5">Arylsulfatase</fullName>
    </submittedName>
</protein>
<keyword evidence="6" id="KW-1185">Reference proteome</keyword>
<dbReference type="PROSITE" id="PS00149">
    <property type="entry name" value="SULFATASE_2"/>
    <property type="match status" value="1"/>
</dbReference>
<evidence type="ECO:0000256" key="2">
    <source>
        <dbReference type="ARBA" id="ARBA00022801"/>
    </source>
</evidence>
<dbReference type="Gene3D" id="3.30.1120.10">
    <property type="match status" value="1"/>
</dbReference>
<comment type="similarity">
    <text evidence="1">Belongs to the sulfatase family.</text>
</comment>
<proteinExistence type="inferred from homology"/>
<comment type="caution">
    <text evidence="5">The sequence shown here is derived from an EMBL/GenBank/DDBJ whole genome shotgun (WGS) entry which is preliminary data.</text>
</comment>
<dbReference type="GO" id="GO:0016787">
    <property type="term" value="F:hydrolase activity"/>
    <property type="evidence" value="ECO:0007669"/>
    <property type="project" value="UniProtKB-KW"/>
</dbReference>
<evidence type="ECO:0000313" key="5">
    <source>
        <dbReference type="EMBL" id="GGD11557.1"/>
    </source>
</evidence>
<keyword evidence="3" id="KW-0812">Transmembrane</keyword>
<dbReference type="InterPro" id="IPR017850">
    <property type="entry name" value="Alkaline_phosphatase_core_sf"/>
</dbReference>
<dbReference type="PANTHER" id="PTHR43751">
    <property type="entry name" value="SULFATASE"/>
    <property type="match status" value="1"/>
</dbReference>
<dbReference type="InterPro" id="IPR000917">
    <property type="entry name" value="Sulfatase_N"/>
</dbReference>
<gene>
    <name evidence="5" type="ORF">GCM10011342_20450</name>
</gene>
<dbReference type="Pfam" id="PF00884">
    <property type="entry name" value="Sulfatase"/>
    <property type="match status" value="1"/>
</dbReference>
<reference evidence="5" key="2">
    <citation type="submission" date="2020-09" db="EMBL/GenBank/DDBJ databases">
        <authorList>
            <person name="Sun Q."/>
            <person name="Zhou Y."/>
        </authorList>
    </citation>
    <scope>NUCLEOTIDE SEQUENCE</scope>
    <source>
        <strain evidence="5">CGMCC 1.12921</strain>
    </source>
</reference>
<evidence type="ECO:0000256" key="1">
    <source>
        <dbReference type="ARBA" id="ARBA00008779"/>
    </source>
</evidence>
<evidence type="ECO:0000313" key="6">
    <source>
        <dbReference type="Proteomes" id="UP000613582"/>
    </source>
</evidence>
<dbReference type="InterPro" id="IPR024607">
    <property type="entry name" value="Sulfatase_CS"/>
</dbReference>
<dbReference type="EMBL" id="BMGH01000001">
    <property type="protein sequence ID" value="GGD11557.1"/>
    <property type="molecule type" value="Genomic_DNA"/>
</dbReference>
<reference evidence="5" key="1">
    <citation type="journal article" date="2014" name="Int. J. Syst. Evol. Microbiol.">
        <title>Complete genome sequence of Corynebacterium casei LMG S-19264T (=DSM 44701T), isolated from a smear-ripened cheese.</title>
        <authorList>
            <consortium name="US DOE Joint Genome Institute (JGI-PGF)"/>
            <person name="Walter F."/>
            <person name="Albersmeier A."/>
            <person name="Kalinowski J."/>
            <person name="Ruckert C."/>
        </authorList>
    </citation>
    <scope>NUCLEOTIDE SEQUENCE</scope>
    <source>
        <strain evidence="5">CGMCC 1.12921</strain>
    </source>
</reference>
<keyword evidence="2" id="KW-0378">Hydrolase</keyword>
<sequence length="535" mass="58121">MEGVTETMSNNLLENTIGFRIPAIVYVLSIIAFTLIAASACSASPERAEHRLPNIIIMYADDLGYGDIGAYGATAISTPNIDALAKSGIQFMDAHASAATCTPSRYSLLTGEYAFRRQAQILRGDAPALIRPGQPTLASMLKSRGYTTAVVGKWHLGLGDDNVDWNGPVKPGPLEVGFDYSFLLPATGDRVPTVYVENHHVVGLEADDPLQVSYQEKIGDRPVGYENPDLLRQGADKLHSGSIVNGISRIGYMEGGKAAEWVDEDFPDIFTGKAIDFIRANKEGPFFLYFPFHDPHVPRLPHKRFQGSTQLGARGDAIVQLDWMTGQIVAELRRLGIEEDTLIVFSSDNGPVLNDGYEDRSVELLGDHKPAGPLRGGKYSAFEAGARVPTLLTWPGAVDPAISDALVSQVDFYASFAALVGSELRPTEAIDSENVLDALLGNSRQGRITLFKQSLGPDSLRSARYKYISPVPALSPSLQAIEQKKGVETGQSVEPQLYDLSNDLGERVDIAAEHPEIVEEMQRAIDAIRQRSNSP</sequence>